<dbReference type="Proteomes" id="UP000702954">
    <property type="component" value="Unassembled WGS sequence"/>
</dbReference>
<dbReference type="Gene3D" id="2.30.110.10">
    <property type="entry name" value="Electron Transport, Fmn-binding Protein, Chain A"/>
    <property type="match status" value="1"/>
</dbReference>
<evidence type="ECO:0000256" key="1">
    <source>
        <dbReference type="ARBA" id="ARBA00001965"/>
    </source>
</evidence>
<reference evidence="8 11" key="1">
    <citation type="journal article" date="2018" name="Int. J. Syst. Evol. Microbiol.">
        <title>Draft Genome Sequence of Faecalimonas umbilicata JCM 30896T, an Acetate-Producing Bacterium Isolated from Human Feces.</title>
        <authorList>
            <person name="Sakamoto M."/>
            <person name="Ikeyama N."/>
            <person name="Yuki M."/>
            <person name="Ohkuma M."/>
        </authorList>
    </citation>
    <scope>NUCLEOTIDE SEQUENCE [LARGE SCALE GENOMIC DNA]</scope>
    <source>
        <strain evidence="8 11">EGH7</strain>
    </source>
</reference>
<dbReference type="Pfam" id="PF21349">
    <property type="entry name" value="RUBY_RBDX"/>
    <property type="match status" value="1"/>
</dbReference>
<evidence type="ECO:0000256" key="4">
    <source>
        <dbReference type="ARBA" id="ARBA00022982"/>
    </source>
</evidence>
<evidence type="ECO:0000313" key="8">
    <source>
        <dbReference type="EMBL" id="GBU05453.1"/>
    </source>
</evidence>
<dbReference type="GO" id="GO:0010181">
    <property type="term" value="F:FMN binding"/>
    <property type="evidence" value="ECO:0007669"/>
    <property type="project" value="InterPro"/>
</dbReference>
<sequence>MNTNVFRNLSYGVYVVTTLDGSRPTGCVANSVMQITSSPATIAVSMNHDNYTNDCMKRAGVFAVSILSEKSDPSLIGQFGFQSGRDTDKFAGVSYEEQEHLPVLTDCCGYIVCKIIDQMETNTHTVFLGEVIDGDSKGTDPAMTYAYYHKVIKGKSPKNAPTYLSEEETEKTETLAKKETWVCSVCGYVYDGETPFEELPDSFTCPLCKMPKEKFIKK</sequence>
<dbReference type="Gene3D" id="2.20.28.10">
    <property type="match status" value="1"/>
</dbReference>
<dbReference type="AlphaFoldDB" id="A0A4R3J3H1"/>
<dbReference type="InterPro" id="IPR024934">
    <property type="entry name" value="Rubredoxin-like_dom"/>
</dbReference>
<feature type="domain" description="Rubredoxin-like" evidence="7">
    <location>
        <begin position="178"/>
        <end position="218"/>
    </location>
</feature>
<name>A0A4R3J3H1_9FIRM</name>
<keyword evidence="5" id="KW-0560">Oxidoreductase</keyword>
<accession>A0A4R3J3H1</accession>
<organism evidence="9 10">
    <name type="scientific">Faecalimonas umbilicata</name>
    <dbReference type="NCBI Taxonomy" id="1912855"/>
    <lineage>
        <taxon>Bacteria</taxon>
        <taxon>Bacillati</taxon>
        <taxon>Bacillota</taxon>
        <taxon>Clostridia</taxon>
        <taxon>Lachnospirales</taxon>
        <taxon>Lachnospiraceae</taxon>
        <taxon>Faecalimonas</taxon>
    </lineage>
</organism>
<dbReference type="PROSITE" id="PS50903">
    <property type="entry name" value="RUBREDOXIN_LIKE"/>
    <property type="match status" value="1"/>
</dbReference>
<dbReference type="RefSeq" id="WP_116441837.1">
    <property type="nucleotide sequence ID" value="NZ_BHEO01000008.1"/>
</dbReference>
<dbReference type="PANTHER" id="PTHR30466:SF1">
    <property type="entry name" value="FMN REDUCTASE (NADH) RUTF"/>
    <property type="match status" value="1"/>
</dbReference>
<dbReference type="InterPro" id="IPR050268">
    <property type="entry name" value="NADH-dep_flavin_reductase"/>
</dbReference>
<gene>
    <name evidence="8" type="primary">hrb</name>
    <name evidence="9" type="ORF">EDD74_1501</name>
    <name evidence="8" type="ORF">FAEUMB_19940</name>
</gene>
<proteinExistence type="predicted"/>
<keyword evidence="2" id="KW-0813">Transport</keyword>
<dbReference type="PANTHER" id="PTHR30466">
    <property type="entry name" value="FLAVIN REDUCTASE"/>
    <property type="match status" value="1"/>
</dbReference>
<dbReference type="CDD" id="cd00730">
    <property type="entry name" value="rubredoxin"/>
    <property type="match status" value="1"/>
</dbReference>
<dbReference type="InterPro" id="IPR048574">
    <property type="entry name" value="RUBY_RBDX"/>
</dbReference>
<evidence type="ECO:0000256" key="2">
    <source>
        <dbReference type="ARBA" id="ARBA00022448"/>
    </source>
</evidence>
<dbReference type="SUPFAM" id="SSF57802">
    <property type="entry name" value="Rubredoxin-like"/>
    <property type="match status" value="1"/>
</dbReference>
<evidence type="ECO:0000256" key="3">
    <source>
        <dbReference type="ARBA" id="ARBA00022723"/>
    </source>
</evidence>
<dbReference type="SUPFAM" id="SSF50475">
    <property type="entry name" value="FMN-binding split barrel"/>
    <property type="match status" value="1"/>
</dbReference>
<dbReference type="InterPro" id="IPR002563">
    <property type="entry name" value="Flavin_Rdtase-like_dom"/>
</dbReference>
<dbReference type="SMART" id="SM00903">
    <property type="entry name" value="Flavin_Reduct"/>
    <property type="match status" value="1"/>
</dbReference>
<evidence type="ECO:0000259" key="7">
    <source>
        <dbReference type="PROSITE" id="PS50903"/>
    </source>
</evidence>
<comment type="cofactor">
    <cofactor evidence="1">
        <name>Fe(3+)</name>
        <dbReference type="ChEBI" id="CHEBI:29034"/>
    </cofactor>
</comment>
<reference evidence="9 10" key="2">
    <citation type="submission" date="2019-03" db="EMBL/GenBank/DDBJ databases">
        <title>Genomic Encyclopedia of Type Strains, Phase IV (KMG-IV): sequencing the most valuable type-strain genomes for metagenomic binning, comparative biology and taxonomic classification.</title>
        <authorList>
            <person name="Goeker M."/>
        </authorList>
    </citation>
    <scope>NUCLEOTIDE SEQUENCE [LARGE SCALE GENOMIC DNA]</scope>
    <source>
        <strain evidence="9 10">DSM 103426</strain>
    </source>
</reference>
<dbReference type="InterPro" id="IPR024935">
    <property type="entry name" value="Rubredoxin_dom"/>
</dbReference>
<dbReference type="EMBL" id="SLZV01000050">
    <property type="protein sequence ID" value="TCS59847.1"/>
    <property type="molecule type" value="Genomic_DNA"/>
</dbReference>
<evidence type="ECO:0000313" key="11">
    <source>
        <dbReference type="Proteomes" id="UP000702954"/>
    </source>
</evidence>
<dbReference type="GO" id="GO:0042602">
    <property type="term" value="F:riboflavin reductase (NADPH) activity"/>
    <property type="evidence" value="ECO:0007669"/>
    <property type="project" value="TreeGrafter"/>
</dbReference>
<comment type="caution">
    <text evidence="9">The sequence shown here is derived from an EMBL/GenBank/DDBJ whole genome shotgun (WGS) entry which is preliminary data.</text>
</comment>
<dbReference type="InterPro" id="IPR012349">
    <property type="entry name" value="Split_barrel_FMN-bd"/>
</dbReference>
<dbReference type="Pfam" id="PF01613">
    <property type="entry name" value="Flavin_Reduct"/>
    <property type="match status" value="1"/>
</dbReference>
<evidence type="ECO:0000313" key="9">
    <source>
        <dbReference type="EMBL" id="TCS59847.1"/>
    </source>
</evidence>
<keyword evidence="11" id="KW-1185">Reference proteome</keyword>
<dbReference type="GO" id="GO:0005506">
    <property type="term" value="F:iron ion binding"/>
    <property type="evidence" value="ECO:0007669"/>
    <property type="project" value="InterPro"/>
</dbReference>
<keyword evidence="6" id="KW-0408">Iron</keyword>
<dbReference type="Proteomes" id="UP000294613">
    <property type="component" value="Unassembled WGS sequence"/>
</dbReference>
<keyword evidence="4" id="KW-0249">Electron transport</keyword>
<dbReference type="EMBL" id="BHEO01000008">
    <property type="protein sequence ID" value="GBU05453.1"/>
    <property type="molecule type" value="Genomic_DNA"/>
</dbReference>
<protein>
    <submittedName>
        <fullName evidence="9">Flavin reductase (DIM6/NTAB) family NADH-FMN oxidoreductase RutF</fullName>
    </submittedName>
    <submittedName>
        <fullName evidence="8">High molecular weight rubredoxin</fullName>
    </submittedName>
</protein>
<evidence type="ECO:0000256" key="5">
    <source>
        <dbReference type="ARBA" id="ARBA00023002"/>
    </source>
</evidence>
<evidence type="ECO:0000256" key="6">
    <source>
        <dbReference type="ARBA" id="ARBA00023004"/>
    </source>
</evidence>
<keyword evidence="3" id="KW-0479">Metal-binding</keyword>
<evidence type="ECO:0000313" key="10">
    <source>
        <dbReference type="Proteomes" id="UP000294613"/>
    </source>
</evidence>